<evidence type="ECO:0008006" key="3">
    <source>
        <dbReference type="Google" id="ProtNLM"/>
    </source>
</evidence>
<dbReference type="EMBL" id="JBHRSK010000019">
    <property type="protein sequence ID" value="MFC2970435.1"/>
    <property type="molecule type" value="Genomic_DNA"/>
</dbReference>
<proteinExistence type="predicted"/>
<dbReference type="RefSeq" id="WP_377835394.1">
    <property type="nucleotide sequence ID" value="NZ_JBHRSK010000019.1"/>
</dbReference>
<evidence type="ECO:0000313" key="1">
    <source>
        <dbReference type="EMBL" id="MFC2970435.1"/>
    </source>
</evidence>
<dbReference type="Proteomes" id="UP001595443">
    <property type="component" value="Unassembled WGS sequence"/>
</dbReference>
<accession>A0ABV7ANN9</accession>
<name>A0ABV7ANN9_9RHOB</name>
<comment type="caution">
    <text evidence="1">The sequence shown here is derived from an EMBL/GenBank/DDBJ whole genome shotgun (WGS) entry which is preliminary data.</text>
</comment>
<protein>
    <recommendedName>
        <fullName evidence="3">Concanavalin A-like lectin/glucanases superfamily protein</fullName>
    </recommendedName>
</protein>
<keyword evidence="2" id="KW-1185">Reference proteome</keyword>
<gene>
    <name evidence="1" type="ORF">ACFOES_20240</name>
</gene>
<evidence type="ECO:0000313" key="2">
    <source>
        <dbReference type="Proteomes" id="UP001595443"/>
    </source>
</evidence>
<organism evidence="1 2">
    <name type="scientific">Acidimangrovimonas pyrenivorans</name>
    <dbReference type="NCBI Taxonomy" id="2030798"/>
    <lineage>
        <taxon>Bacteria</taxon>
        <taxon>Pseudomonadati</taxon>
        <taxon>Pseudomonadota</taxon>
        <taxon>Alphaproteobacteria</taxon>
        <taxon>Rhodobacterales</taxon>
        <taxon>Paracoccaceae</taxon>
        <taxon>Acidimangrovimonas</taxon>
    </lineage>
</organism>
<sequence length="420" mass="42810">MKLVADLTATTAPFRPRHPIAPPSLVLDFAAGFYGAASFAELVTFSRGSTATYFDAAGTLRAAAVDMPRFDHDPITGAALGLVIEESRTNLELHSEQLDNAAWIKSNVAVTANAVVAPDGAASADLVASTAGTTGQHIRQTTAISAGTDYTMSLFFFAGSSNAVWLRILNGAGTRTLGAVLFDPIAATVTSSTNLLSPPTIAAIGGGWFRLSAAFNSTTETSLVTYLYPSNAVDNSGSVHLWGVQLEAGGFASSYIPTTGAAVTRAADLADRTLGPEYDAVAGTAVVIGDTADTSGAGISRILSLNSGSGSRIDAFIAPQPNRQLTLDVADGGSVQASPATANPVASDGSFKAAASFAENDFAVALDGAPPATEASGTVPAVTKLSLGTGPTGDHLNGHISSLVYYPRRLPDADLQELTA</sequence>
<reference evidence="2" key="1">
    <citation type="journal article" date="2019" name="Int. J. Syst. Evol. Microbiol.">
        <title>The Global Catalogue of Microorganisms (GCM) 10K type strain sequencing project: providing services to taxonomists for standard genome sequencing and annotation.</title>
        <authorList>
            <consortium name="The Broad Institute Genomics Platform"/>
            <consortium name="The Broad Institute Genome Sequencing Center for Infectious Disease"/>
            <person name="Wu L."/>
            <person name="Ma J."/>
        </authorList>
    </citation>
    <scope>NUCLEOTIDE SEQUENCE [LARGE SCALE GENOMIC DNA]</scope>
    <source>
        <strain evidence="2">KCTC 62192</strain>
    </source>
</reference>